<organism evidence="1 2">
    <name type="scientific">Pseudomonas lutea</name>
    <dbReference type="NCBI Taxonomy" id="243924"/>
    <lineage>
        <taxon>Bacteria</taxon>
        <taxon>Pseudomonadati</taxon>
        <taxon>Pseudomonadota</taxon>
        <taxon>Gammaproteobacteria</taxon>
        <taxon>Pseudomonadales</taxon>
        <taxon>Pseudomonadaceae</taxon>
        <taxon>Pseudomonas</taxon>
    </lineage>
</organism>
<sequence>MTVSELIKELEKLNPDLFIVATCEDREILEPEQTIRILGPISVSSEFVEIYRDAKGKTRITHQTIGEAQEVAFIKLTTTL</sequence>
<gene>
    <name evidence="1" type="ORF">SAMN05216409_113105</name>
</gene>
<dbReference type="AlphaFoldDB" id="A0A9X8QL62"/>
<comment type="caution">
    <text evidence="1">The sequence shown here is derived from an EMBL/GenBank/DDBJ whole genome shotgun (WGS) entry which is preliminary data.</text>
</comment>
<dbReference type="RefSeq" id="WP_074828458.1">
    <property type="nucleotide sequence ID" value="NZ_FOEV01000013.1"/>
</dbReference>
<protein>
    <submittedName>
        <fullName evidence="1">Uncharacterized protein</fullName>
    </submittedName>
</protein>
<dbReference type="GeneID" id="300268045"/>
<dbReference type="EMBL" id="FOEV01000013">
    <property type="protein sequence ID" value="SER17929.1"/>
    <property type="molecule type" value="Genomic_DNA"/>
</dbReference>
<evidence type="ECO:0000313" key="1">
    <source>
        <dbReference type="EMBL" id="SER17929.1"/>
    </source>
</evidence>
<reference evidence="1 2" key="1">
    <citation type="submission" date="2016-10" db="EMBL/GenBank/DDBJ databases">
        <authorList>
            <person name="Varghese N."/>
            <person name="Submissions S."/>
        </authorList>
    </citation>
    <scope>NUCLEOTIDE SEQUENCE [LARGE SCALE GENOMIC DNA]</scope>
    <source>
        <strain evidence="1 2">LMG 21974</strain>
    </source>
</reference>
<name>A0A9X8QL62_9PSED</name>
<accession>A0A9X8QL62</accession>
<proteinExistence type="predicted"/>
<dbReference type="Proteomes" id="UP000183210">
    <property type="component" value="Unassembled WGS sequence"/>
</dbReference>
<evidence type="ECO:0000313" key="2">
    <source>
        <dbReference type="Proteomes" id="UP000183210"/>
    </source>
</evidence>